<feature type="domain" description="STAS" evidence="2">
    <location>
        <begin position="30"/>
        <end position="116"/>
    </location>
</feature>
<dbReference type="SUPFAM" id="SSF52091">
    <property type="entry name" value="SpoIIaa-like"/>
    <property type="match status" value="1"/>
</dbReference>
<dbReference type="Proteomes" id="UP001240250">
    <property type="component" value="Unassembled WGS sequence"/>
</dbReference>
<protein>
    <submittedName>
        <fullName evidence="3">ABC-type transporter Mla MlaB component</fullName>
    </submittedName>
</protein>
<accession>A0ABU0GLN0</accession>
<evidence type="ECO:0000259" key="2">
    <source>
        <dbReference type="PROSITE" id="PS50801"/>
    </source>
</evidence>
<evidence type="ECO:0000313" key="3">
    <source>
        <dbReference type="EMBL" id="MDQ0425631.1"/>
    </source>
</evidence>
<evidence type="ECO:0000313" key="4">
    <source>
        <dbReference type="Proteomes" id="UP001240250"/>
    </source>
</evidence>
<evidence type="ECO:0000256" key="1">
    <source>
        <dbReference type="SAM" id="MobiDB-lite"/>
    </source>
</evidence>
<proteinExistence type="predicted"/>
<sequence>MTAHDETLDDSPGGQLLVDDADPTTLVATGEIDVFVVEGLAEHVGAPRTETGRRLAAEGVRTVDVAGAEYIDSGFIGLVASLAAAAAPDRVRVRGASGQVSDVLTLTGLDSLVELV</sequence>
<dbReference type="InterPro" id="IPR058548">
    <property type="entry name" value="MlaB-like_STAS"/>
</dbReference>
<comment type="caution">
    <text evidence="3">The sequence shown here is derived from an EMBL/GenBank/DDBJ whole genome shotgun (WGS) entry which is preliminary data.</text>
</comment>
<dbReference type="EMBL" id="JAUSVM010000001">
    <property type="protein sequence ID" value="MDQ0425631.1"/>
    <property type="molecule type" value="Genomic_DNA"/>
</dbReference>
<name>A0ABU0GLN0_9CELL</name>
<dbReference type="RefSeq" id="WP_070319416.1">
    <property type="nucleotide sequence ID" value="NZ_CP084585.1"/>
</dbReference>
<keyword evidence="4" id="KW-1185">Reference proteome</keyword>
<dbReference type="Gene3D" id="3.30.750.24">
    <property type="entry name" value="STAS domain"/>
    <property type="match status" value="1"/>
</dbReference>
<gene>
    <name evidence="3" type="ORF">JO380_002012</name>
</gene>
<dbReference type="PROSITE" id="PS50801">
    <property type="entry name" value="STAS"/>
    <property type="match status" value="1"/>
</dbReference>
<organism evidence="3 4">
    <name type="scientific">Cellulomonas iranensis</name>
    <dbReference type="NCBI Taxonomy" id="76862"/>
    <lineage>
        <taxon>Bacteria</taxon>
        <taxon>Bacillati</taxon>
        <taxon>Actinomycetota</taxon>
        <taxon>Actinomycetes</taxon>
        <taxon>Micrococcales</taxon>
        <taxon>Cellulomonadaceae</taxon>
        <taxon>Cellulomonas</taxon>
    </lineage>
</organism>
<dbReference type="Pfam" id="PF13466">
    <property type="entry name" value="STAS_2"/>
    <property type="match status" value="1"/>
</dbReference>
<feature type="region of interest" description="Disordered" evidence="1">
    <location>
        <begin position="1"/>
        <end position="20"/>
    </location>
</feature>
<dbReference type="CDD" id="cd07043">
    <property type="entry name" value="STAS_anti-anti-sigma_factors"/>
    <property type="match status" value="1"/>
</dbReference>
<dbReference type="InterPro" id="IPR036513">
    <property type="entry name" value="STAS_dom_sf"/>
</dbReference>
<reference evidence="3 4" key="1">
    <citation type="submission" date="2023-07" db="EMBL/GenBank/DDBJ databases">
        <title>Sequencing the genomes of 1000 actinobacteria strains.</title>
        <authorList>
            <person name="Klenk H.-P."/>
        </authorList>
    </citation>
    <scope>NUCLEOTIDE SEQUENCE [LARGE SCALE GENOMIC DNA]</scope>
    <source>
        <strain evidence="3 4">DSM 14785</strain>
    </source>
</reference>
<dbReference type="InterPro" id="IPR002645">
    <property type="entry name" value="STAS_dom"/>
</dbReference>